<dbReference type="Proteomes" id="UP000027002">
    <property type="component" value="Chromosome 7"/>
</dbReference>
<gene>
    <name evidence="2" type="ORF">UV8b_08057</name>
</gene>
<name>A0A8E5HYE4_USTVR</name>
<accession>A0A8E5HYE4</accession>
<organism evidence="2 3">
    <name type="scientific">Ustilaginoidea virens</name>
    <name type="common">Rice false smut fungus</name>
    <name type="synonym">Villosiclava virens</name>
    <dbReference type="NCBI Taxonomy" id="1159556"/>
    <lineage>
        <taxon>Eukaryota</taxon>
        <taxon>Fungi</taxon>
        <taxon>Dikarya</taxon>
        <taxon>Ascomycota</taxon>
        <taxon>Pezizomycotina</taxon>
        <taxon>Sordariomycetes</taxon>
        <taxon>Hypocreomycetidae</taxon>
        <taxon>Hypocreales</taxon>
        <taxon>Clavicipitaceae</taxon>
        <taxon>Ustilaginoidea</taxon>
    </lineage>
</organism>
<evidence type="ECO:0000313" key="2">
    <source>
        <dbReference type="EMBL" id="QUC23816.1"/>
    </source>
</evidence>
<reference evidence="2" key="1">
    <citation type="submission" date="2020-03" db="EMBL/GenBank/DDBJ databases">
        <title>A mixture of massive structural variations and highly conserved coding sequences in Ustilaginoidea virens genome.</title>
        <authorList>
            <person name="Zhang K."/>
            <person name="Zhao Z."/>
            <person name="Zhang Z."/>
            <person name="Li Y."/>
            <person name="Hsiang T."/>
            <person name="Sun W."/>
        </authorList>
    </citation>
    <scope>NUCLEOTIDE SEQUENCE</scope>
    <source>
        <strain evidence="2">UV-8b</strain>
    </source>
</reference>
<proteinExistence type="predicted"/>
<sequence length="128" mass="13413">MKRAMEIGSRGFTNAVVPLLFAGSSRLEPLARPDPIAPHGLHGGEQSDCRAKPPGCAGHKTSPAGSGARPIAPQAPQGTFEHHDEKQGGRAPHLPRLRWAKGIGLAIIATATNHGQPSLETGPDERAR</sequence>
<dbReference type="KEGG" id="uvi:66068834"/>
<evidence type="ECO:0000256" key="1">
    <source>
        <dbReference type="SAM" id="MobiDB-lite"/>
    </source>
</evidence>
<feature type="region of interest" description="Disordered" evidence="1">
    <location>
        <begin position="31"/>
        <end position="94"/>
    </location>
</feature>
<dbReference type="GeneID" id="66068834"/>
<dbReference type="AlphaFoldDB" id="A0A8E5HYE4"/>
<keyword evidence="3" id="KW-1185">Reference proteome</keyword>
<protein>
    <submittedName>
        <fullName evidence="2">Uncharacterized protein</fullName>
    </submittedName>
</protein>
<evidence type="ECO:0000313" key="3">
    <source>
        <dbReference type="Proteomes" id="UP000027002"/>
    </source>
</evidence>
<dbReference type="EMBL" id="CP072759">
    <property type="protein sequence ID" value="QUC23816.1"/>
    <property type="molecule type" value="Genomic_DNA"/>
</dbReference>
<dbReference type="RefSeq" id="XP_043001489.1">
    <property type="nucleotide sequence ID" value="XM_043145554.1"/>
</dbReference>